<dbReference type="GO" id="GO:0003697">
    <property type="term" value="F:single-stranded DNA binding"/>
    <property type="evidence" value="ECO:0007669"/>
    <property type="project" value="InterPro"/>
</dbReference>
<dbReference type="EMBL" id="BARS01028328">
    <property type="protein sequence ID" value="GAG07140.1"/>
    <property type="molecule type" value="Genomic_DNA"/>
</dbReference>
<organism evidence="2">
    <name type="scientific">marine sediment metagenome</name>
    <dbReference type="NCBI Taxonomy" id="412755"/>
    <lineage>
        <taxon>unclassified sequences</taxon>
        <taxon>metagenomes</taxon>
        <taxon>ecological metagenomes</taxon>
    </lineage>
</organism>
<dbReference type="Gene3D" id="2.40.50.140">
    <property type="entry name" value="Nucleic acid-binding proteins"/>
    <property type="match status" value="1"/>
</dbReference>
<evidence type="ECO:0000256" key="1">
    <source>
        <dbReference type="ARBA" id="ARBA00023125"/>
    </source>
</evidence>
<dbReference type="InterPro" id="IPR011344">
    <property type="entry name" value="ssDNA-bd"/>
</dbReference>
<dbReference type="GO" id="GO:0006260">
    <property type="term" value="P:DNA replication"/>
    <property type="evidence" value="ECO:0007669"/>
    <property type="project" value="InterPro"/>
</dbReference>
<feature type="non-terminal residue" evidence="2">
    <location>
        <position position="1"/>
    </location>
</feature>
<dbReference type="PIRSF" id="PIRSF002070">
    <property type="entry name" value="SSB"/>
    <property type="match status" value="1"/>
</dbReference>
<accession>X0UN96</accession>
<dbReference type="AlphaFoldDB" id="X0UN96"/>
<dbReference type="InterPro" id="IPR000424">
    <property type="entry name" value="Primosome_PriB/ssb"/>
</dbReference>
<reference evidence="2" key="1">
    <citation type="journal article" date="2014" name="Front. Microbiol.">
        <title>High frequency of phylogenetically diverse reductive dehalogenase-homologous genes in deep subseafloor sedimentary metagenomes.</title>
        <authorList>
            <person name="Kawai M."/>
            <person name="Futagami T."/>
            <person name="Toyoda A."/>
            <person name="Takaki Y."/>
            <person name="Nishi S."/>
            <person name="Hori S."/>
            <person name="Arai W."/>
            <person name="Tsubouchi T."/>
            <person name="Morono Y."/>
            <person name="Uchiyama I."/>
            <person name="Ito T."/>
            <person name="Fujiyama A."/>
            <person name="Inagaki F."/>
            <person name="Takami H."/>
        </authorList>
    </citation>
    <scope>NUCLEOTIDE SEQUENCE</scope>
    <source>
        <strain evidence="2">Expedition CK06-06</strain>
    </source>
</reference>
<evidence type="ECO:0000313" key="2">
    <source>
        <dbReference type="EMBL" id="GAG07140.1"/>
    </source>
</evidence>
<keyword evidence="1" id="KW-0238">DNA-binding</keyword>
<dbReference type="Pfam" id="PF00436">
    <property type="entry name" value="SSB"/>
    <property type="match status" value="1"/>
</dbReference>
<proteinExistence type="predicted"/>
<gene>
    <name evidence="2" type="ORF">S01H1_44408</name>
</gene>
<protein>
    <recommendedName>
        <fullName evidence="3">Single-stranded DNA-binding protein</fullName>
    </recommendedName>
</protein>
<sequence>NLVFFGKTAELVEKYVSKGSLISIEGEIKYRSWEGNDGVTKYMTEIKCNQVTFLQSPKTKETSITTESAIPDDLPF</sequence>
<name>X0UN96_9ZZZZ</name>
<dbReference type="PROSITE" id="PS50935">
    <property type="entry name" value="SSB"/>
    <property type="match status" value="1"/>
</dbReference>
<comment type="caution">
    <text evidence="2">The sequence shown here is derived from an EMBL/GenBank/DDBJ whole genome shotgun (WGS) entry which is preliminary data.</text>
</comment>
<dbReference type="InterPro" id="IPR012340">
    <property type="entry name" value="NA-bd_OB-fold"/>
</dbReference>
<evidence type="ECO:0008006" key="3">
    <source>
        <dbReference type="Google" id="ProtNLM"/>
    </source>
</evidence>
<dbReference type="CDD" id="cd04496">
    <property type="entry name" value="SSB_OBF"/>
    <property type="match status" value="1"/>
</dbReference>
<dbReference type="NCBIfam" id="TIGR00621">
    <property type="entry name" value="ssb"/>
    <property type="match status" value="1"/>
</dbReference>
<dbReference type="SUPFAM" id="SSF50249">
    <property type="entry name" value="Nucleic acid-binding proteins"/>
    <property type="match status" value="1"/>
</dbReference>